<dbReference type="EMBL" id="CP012333">
    <property type="protein sequence ID" value="AKU94508.1"/>
    <property type="molecule type" value="Genomic_DNA"/>
</dbReference>
<organism evidence="1 2">
    <name type="scientific">Labilithrix luteola</name>
    <dbReference type="NCBI Taxonomy" id="1391654"/>
    <lineage>
        <taxon>Bacteria</taxon>
        <taxon>Pseudomonadati</taxon>
        <taxon>Myxococcota</taxon>
        <taxon>Polyangia</taxon>
        <taxon>Polyangiales</taxon>
        <taxon>Labilitrichaceae</taxon>
        <taxon>Labilithrix</taxon>
    </lineage>
</organism>
<reference evidence="1 2" key="1">
    <citation type="submission" date="2015-08" db="EMBL/GenBank/DDBJ databases">
        <authorList>
            <person name="Babu N.S."/>
            <person name="Beckwith C.J."/>
            <person name="Beseler K.G."/>
            <person name="Brison A."/>
            <person name="Carone J.V."/>
            <person name="Caskin T.P."/>
            <person name="Diamond M."/>
            <person name="Durham M.E."/>
            <person name="Foxe J.M."/>
            <person name="Go M."/>
            <person name="Henderson B.A."/>
            <person name="Jones I.B."/>
            <person name="McGettigan J.A."/>
            <person name="Micheletti S.J."/>
            <person name="Nasrallah M.E."/>
            <person name="Ortiz D."/>
            <person name="Piller C.R."/>
            <person name="Privatt S.R."/>
            <person name="Schneider S.L."/>
            <person name="Sharp S."/>
            <person name="Smith T.C."/>
            <person name="Stanton J.D."/>
            <person name="Ullery H.E."/>
            <person name="Wilson R.J."/>
            <person name="Serrano M.G."/>
            <person name="Buck G."/>
            <person name="Lee V."/>
            <person name="Wang Y."/>
            <person name="Carvalho R."/>
            <person name="Voegtly L."/>
            <person name="Shi R."/>
            <person name="Duckworth R."/>
            <person name="Johnson A."/>
            <person name="Loviza R."/>
            <person name="Walstead R."/>
            <person name="Shah Z."/>
            <person name="Kiflezghi M."/>
            <person name="Wade K."/>
            <person name="Ball S.L."/>
            <person name="Bradley K.W."/>
            <person name="Asai D.J."/>
            <person name="Bowman C.A."/>
            <person name="Russell D.A."/>
            <person name="Pope W.H."/>
            <person name="Jacobs-Sera D."/>
            <person name="Hendrix R.W."/>
            <person name="Hatfull G.F."/>
        </authorList>
    </citation>
    <scope>NUCLEOTIDE SEQUENCE [LARGE SCALE GENOMIC DNA]</scope>
    <source>
        <strain evidence="1 2">DSM 27648</strain>
    </source>
</reference>
<sequence length="54" mass="5860">MSQNRGGEATDKRVSGVCVRGGGALRRATDLFIFQPARASSRVRPRSWSRVSAP</sequence>
<evidence type="ECO:0000313" key="2">
    <source>
        <dbReference type="Proteomes" id="UP000064967"/>
    </source>
</evidence>
<name>A0A0K1PLU5_9BACT</name>
<accession>A0A0K1PLU5</accession>
<evidence type="ECO:0000313" key="1">
    <source>
        <dbReference type="EMBL" id="AKU94508.1"/>
    </source>
</evidence>
<keyword evidence="2" id="KW-1185">Reference proteome</keyword>
<dbReference type="AlphaFoldDB" id="A0A0K1PLU5"/>
<protein>
    <submittedName>
        <fullName evidence="1">Uncharacterized protein</fullName>
    </submittedName>
</protein>
<proteinExistence type="predicted"/>
<dbReference type="Proteomes" id="UP000064967">
    <property type="component" value="Chromosome"/>
</dbReference>
<gene>
    <name evidence="1" type="ORF">AKJ09_01172</name>
</gene>
<dbReference type="KEGG" id="llu:AKJ09_01172"/>